<sequence>MKRISPERKASVMAKLLPPLKMGGLPYLLLFYSHKIVFHRCQDLLVIFFAKHNFSLWQDSVLLHANRLMKPYNLVGHKMVPDIGD</sequence>
<gene>
    <name evidence="1" type="ORF">NCTC8580_01710</name>
</gene>
<evidence type="ECO:0000313" key="2">
    <source>
        <dbReference type="Proteomes" id="UP000255087"/>
    </source>
</evidence>
<evidence type="ECO:0000313" key="1">
    <source>
        <dbReference type="EMBL" id="SUP81657.1"/>
    </source>
</evidence>
<protein>
    <submittedName>
        <fullName evidence="1">ISAfe5, transposase OrfA</fullName>
    </submittedName>
</protein>
<dbReference type="EMBL" id="UHJC01000001">
    <property type="protein sequence ID" value="SUP81657.1"/>
    <property type="molecule type" value="Genomic_DNA"/>
</dbReference>
<dbReference type="AlphaFoldDB" id="A0A380Q7P9"/>
<organism evidence="1 2">
    <name type="scientific">Yersinia pseudotuberculosis</name>
    <dbReference type="NCBI Taxonomy" id="633"/>
    <lineage>
        <taxon>Bacteria</taxon>
        <taxon>Pseudomonadati</taxon>
        <taxon>Pseudomonadota</taxon>
        <taxon>Gammaproteobacteria</taxon>
        <taxon>Enterobacterales</taxon>
        <taxon>Yersiniaceae</taxon>
        <taxon>Yersinia</taxon>
    </lineage>
</organism>
<name>A0A380Q7P9_YERPU</name>
<reference evidence="1 2" key="1">
    <citation type="submission" date="2018-06" db="EMBL/GenBank/DDBJ databases">
        <authorList>
            <consortium name="Pathogen Informatics"/>
            <person name="Doyle S."/>
        </authorList>
    </citation>
    <scope>NUCLEOTIDE SEQUENCE [LARGE SCALE GENOMIC DNA]</scope>
    <source>
        <strain evidence="1 2">NCTC8580</strain>
    </source>
</reference>
<proteinExistence type="predicted"/>
<accession>A0A380Q7P9</accession>
<dbReference type="Proteomes" id="UP000255087">
    <property type="component" value="Unassembled WGS sequence"/>
</dbReference>